<dbReference type="InterPro" id="IPR050195">
    <property type="entry name" value="Primate_lentivir_Gag_pol-like"/>
</dbReference>
<dbReference type="EMBL" id="QRBI01000095">
    <property type="protein sequence ID" value="RMC19144.1"/>
    <property type="molecule type" value="Genomic_DNA"/>
</dbReference>
<evidence type="ECO:0000313" key="3">
    <source>
        <dbReference type="EMBL" id="RMC19144.1"/>
    </source>
</evidence>
<dbReference type="Proteomes" id="UP000269221">
    <property type="component" value="Unassembled WGS sequence"/>
</dbReference>
<dbReference type="Pfam" id="PF19317">
    <property type="entry name" value="Gag_p24_C"/>
    <property type="match status" value="1"/>
</dbReference>
<dbReference type="InterPro" id="IPR008916">
    <property type="entry name" value="Retrov_capsid_C"/>
</dbReference>
<protein>
    <recommendedName>
        <fullName evidence="2">Retroviral nucleocapsid Gag protein p24 C-terminal domain-containing protein</fullName>
    </recommendedName>
</protein>
<dbReference type="InterPro" id="IPR008919">
    <property type="entry name" value="Retrov_capsid_N"/>
</dbReference>
<reference evidence="3 4" key="1">
    <citation type="submission" date="2018-07" db="EMBL/GenBank/DDBJ databases">
        <title>A high quality draft genome assembly of the barn swallow (H. rustica rustica).</title>
        <authorList>
            <person name="Formenti G."/>
            <person name="Chiara M."/>
            <person name="Poveda L."/>
            <person name="Francoijs K.-J."/>
            <person name="Bonisoli-Alquati A."/>
            <person name="Canova L."/>
            <person name="Gianfranceschi L."/>
            <person name="Horner D.S."/>
            <person name="Saino N."/>
        </authorList>
    </citation>
    <scope>NUCLEOTIDE SEQUENCE [LARGE SCALE GENOMIC DNA]</scope>
    <source>
        <strain evidence="3">Chelidonia</strain>
        <tissue evidence="3">Blood</tissue>
    </source>
</reference>
<dbReference type="GO" id="GO:0016032">
    <property type="term" value="P:viral process"/>
    <property type="evidence" value="ECO:0007669"/>
    <property type="project" value="InterPro"/>
</dbReference>
<dbReference type="Pfam" id="PF00607">
    <property type="entry name" value="Gag_p24"/>
    <property type="match status" value="1"/>
</dbReference>
<evidence type="ECO:0000256" key="1">
    <source>
        <dbReference type="SAM" id="MobiDB-lite"/>
    </source>
</evidence>
<evidence type="ECO:0000259" key="2">
    <source>
        <dbReference type="Pfam" id="PF19317"/>
    </source>
</evidence>
<name>A0A3M0L5E7_HIRRU</name>
<feature type="region of interest" description="Disordered" evidence="1">
    <location>
        <begin position="1"/>
        <end position="91"/>
    </location>
</feature>
<dbReference type="SUPFAM" id="SSF47353">
    <property type="entry name" value="Retrovirus capsid dimerization domain-like"/>
    <property type="match status" value="1"/>
</dbReference>
<sequence length="386" mass="41825">MCEQKKWGIKASQNACQKAHSFKVHSLKGGRKGQLSPERKGRGPRGKGRPSPEGKGRGRSPTKRLRSPEAASQSTSGSDSNSSSDGWYSGSGTDKEEVTVYKISNNDVSTWVEGKSEKEQTPLTDWRKIKIACTDWGPSATLAFPVRVEGADGNQRTYSPVNPKDVQAIVKAITDRGINSAMVSTLIDSGFGGDDMLPFDIKQTCRLIFDGAGMIVFKQEWEDNCAKQLALATGADHPLYGSSLQRLMGTDPTMITPQAQAEGLRAHEVMTTTRAAREAIRSASMVIAKSTSRSTIKQSENESFTQFVDRLQASLDSSALPSEAKGPVLAECLRQQCNSATKDILRSLPPGSNLADMIRHVAKEEHFAPIQAAVRTTITSVMACFN</sequence>
<dbReference type="AlphaFoldDB" id="A0A3M0L5E7"/>
<dbReference type="Gene3D" id="1.10.1200.30">
    <property type="match status" value="1"/>
</dbReference>
<evidence type="ECO:0000313" key="4">
    <source>
        <dbReference type="Proteomes" id="UP000269221"/>
    </source>
</evidence>
<organism evidence="3 4">
    <name type="scientific">Hirundo rustica rustica</name>
    <dbReference type="NCBI Taxonomy" id="333673"/>
    <lineage>
        <taxon>Eukaryota</taxon>
        <taxon>Metazoa</taxon>
        <taxon>Chordata</taxon>
        <taxon>Craniata</taxon>
        <taxon>Vertebrata</taxon>
        <taxon>Euteleostomi</taxon>
        <taxon>Archelosauria</taxon>
        <taxon>Archosauria</taxon>
        <taxon>Dinosauria</taxon>
        <taxon>Saurischia</taxon>
        <taxon>Theropoda</taxon>
        <taxon>Coelurosauria</taxon>
        <taxon>Aves</taxon>
        <taxon>Neognathae</taxon>
        <taxon>Neoaves</taxon>
        <taxon>Telluraves</taxon>
        <taxon>Australaves</taxon>
        <taxon>Passeriformes</taxon>
        <taxon>Sylvioidea</taxon>
        <taxon>Hirundinidae</taxon>
        <taxon>Hirundo</taxon>
    </lineage>
</organism>
<dbReference type="PANTHER" id="PTHR40389">
    <property type="entry name" value="ENDOGENOUS RETROVIRUS GROUP K MEMBER 24 GAG POLYPROTEIN-RELATED"/>
    <property type="match status" value="1"/>
</dbReference>
<dbReference type="PANTHER" id="PTHR40389:SF3">
    <property type="entry name" value="IGE-BINDING PROTEIN"/>
    <property type="match status" value="1"/>
</dbReference>
<dbReference type="STRING" id="333673.A0A3M0L5E7"/>
<accession>A0A3M0L5E7</accession>
<dbReference type="OrthoDB" id="9352756at2759"/>
<gene>
    <name evidence="3" type="ORF">DUI87_03748</name>
</gene>
<proteinExistence type="predicted"/>
<feature type="compositionally biased region" description="Low complexity" evidence="1">
    <location>
        <begin position="72"/>
        <end position="91"/>
    </location>
</feature>
<keyword evidence="4" id="KW-1185">Reference proteome</keyword>
<feature type="compositionally biased region" description="Basic residues" evidence="1">
    <location>
        <begin position="20"/>
        <end position="31"/>
    </location>
</feature>
<comment type="caution">
    <text evidence="3">The sequence shown here is derived from an EMBL/GenBank/DDBJ whole genome shotgun (WGS) entry which is preliminary data.</text>
</comment>
<dbReference type="InterPro" id="IPR045345">
    <property type="entry name" value="Gag_p24_C"/>
</dbReference>
<dbReference type="Gene3D" id="1.10.375.10">
    <property type="entry name" value="Human Immunodeficiency Virus Type 1 Capsid Protein"/>
    <property type="match status" value="1"/>
</dbReference>
<feature type="domain" description="Retroviral nucleocapsid Gag protein p24 C-terminal" evidence="2">
    <location>
        <begin position="288"/>
        <end position="359"/>
    </location>
</feature>
<dbReference type="SUPFAM" id="SSF47943">
    <property type="entry name" value="Retrovirus capsid protein, N-terminal core domain"/>
    <property type="match status" value="1"/>
</dbReference>